<keyword evidence="1" id="KW-0675">Receptor</keyword>
<comment type="caution">
    <text evidence="5">The sequence shown here is derived from an EMBL/GenBank/DDBJ whole genome shotgun (WGS) entry which is preliminary data.</text>
</comment>
<dbReference type="Gene3D" id="1.20.1070.10">
    <property type="entry name" value="Rhodopsin 7-helix transmembrane proteins"/>
    <property type="match status" value="1"/>
</dbReference>
<keyword evidence="2" id="KW-0812">Transmembrane</keyword>
<reference evidence="5 6" key="1">
    <citation type="submission" date="2024-11" db="EMBL/GenBank/DDBJ databases">
        <title>Adaptive evolution of stress response genes in parasites aligns with host niche diversity.</title>
        <authorList>
            <person name="Hahn C."/>
            <person name="Resl P."/>
        </authorList>
    </citation>
    <scope>NUCLEOTIDE SEQUENCE [LARGE SCALE GENOMIC DNA]</scope>
    <source>
        <strain evidence="5">EGGRZ-B1_66</strain>
        <tissue evidence="5">Body</tissue>
    </source>
</reference>
<evidence type="ECO:0000256" key="1">
    <source>
        <dbReference type="ARBA" id="ARBA00023170"/>
    </source>
</evidence>
<accession>A0ABD2PVW5</accession>
<feature type="transmembrane region" description="Helical" evidence="2">
    <location>
        <begin position="138"/>
        <end position="158"/>
    </location>
</feature>
<proteinExistence type="predicted"/>
<dbReference type="AlphaFoldDB" id="A0ABD2PVW5"/>
<protein>
    <recommendedName>
        <fullName evidence="4">Frizzled/Smoothened 7TM domain-containing protein</fullName>
    </recommendedName>
</protein>
<feature type="signal peptide" evidence="3">
    <location>
        <begin position="1"/>
        <end position="20"/>
    </location>
</feature>
<feature type="domain" description="Frizzled/Smoothened 7TM" evidence="4">
    <location>
        <begin position="69"/>
        <end position="114"/>
    </location>
</feature>
<sequence>MSTICWWLTFTITWTQLVLCYSRIRSSPGAGSNNKRYQSRKWSALQHMSHWLIKLLANCTSRSNKKPKHKRNVWQHVLAWTPAGLLTAAVLVFRGVQSDYFTGLCRVIAFNNEHIFGPNNTFSRANLFLASSVLPPSVALLAVLLLLTVTTSFLTAVVERQQTNDTFATDRQGLILYDAVSSAFLTDNQMFIQRETSTKPEEIRSIELNALRPSLRPTVICWMGILLVFTSLFRHLYEFKAWPRWLLSEESQLAEMLTISWLGFFSDLGFGLLILGWSMRPANFRFWLGYLGMLLRKRTHHYQNQMATPQEKALSLVKSLPQSESGVIAPRSIASDYSVIQGMESRSCTILSGLV</sequence>
<keyword evidence="2" id="KW-0472">Membrane</keyword>
<keyword evidence="3" id="KW-0732">Signal</keyword>
<feature type="chain" id="PRO_5044744858" description="Frizzled/Smoothened 7TM domain-containing protein" evidence="3">
    <location>
        <begin position="21"/>
        <end position="355"/>
    </location>
</feature>
<organism evidence="5 6">
    <name type="scientific">Cichlidogyrus casuarinus</name>
    <dbReference type="NCBI Taxonomy" id="1844966"/>
    <lineage>
        <taxon>Eukaryota</taxon>
        <taxon>Metazoa</taxon>
        <taxon>Spiralia</taxon>
        <taxon>Lophotrochozoa</taxon>
        <taxon>Platyhelminthes</taxon>
        <taxon>Monogenea</taxon>
        <taxon>Monopisthocotylea</taxon>
        <taxon>Dactylogyridea</taxon>
        <taxon>Ancyrocephalidae</taxon>
        <taxon>Cichlidogyrus</taxon>
    </lineage>
</organism>
<name>A0ABD2PVW5_9PLAT</name>
<feature type="transmembrane region" description="Helical" evidence="2">
    <location>
        <begin position="257"/>
        <end position="277"/>
    </location>
</feature>
<evidence type="ECO:0000259" key="4">
    <source>
        <dbReference type="Pfam" id="PF01534"/>
    </source>
</evidence>
<evidence type="ECO:0000256" key="2">
    <source>
        <dbReference type="SAM" id="Phobius"/>
    </source>
</evidence>
<dbReference type="Pfam" id="PF01534">
    <property type="entry name" value="Frizzled"/>
    <property type="match status" value="1"/>
</dbReference>
<dbReference type="InterPro" id="IPR000539">
    <property type="entry name" value="Frizzled/Smoothened_7TM"/>
</dbReference>
<evidence type="ECO:0000313" key="6">
    <source>
        <dbReference type="Proteomes" id="UP001626550"/>
    </source>
</evidence>
<keyword evidence="2" id="KW-1133">Transmembrane helix</keyword>
<feature type="transmembrane region" description="Helical" evidence="2">
    <location>
        <begin position="219"/>
        <end position="237"/>
    </location>
</feature>
<keyword evidence="6" id="KW-1185">Reference proteome</keyword>
<dbReference type="EMBL" id="JBJKFK010002124">
    <property type="protein sequence ID" value="KAL3311595.1"/>
    <property type="molecule type" value="Genomic_DNA"/>
</dbReference>
<gene>
    <name evidence="5" type="ORF">Ciccas_009822</name>
</gene>
<evidence type="ECO:0000256" key="3">
    <source>
        <dbReference type="SAM" id="SignalP"/>
    </source>
</evidence>
<feature type="transmembrane region" description="Helical" evidence="2">
    <location>
        <begin position="73"/>
        <end position="93"/>
    </location>
</feature>
<evidence type="ECO:0000313" key="5">
    <source>
        <dbReference type="EMBL" id="KAL3311595.1"/>
    </source>
</evidence>
<dbReference type="Proteomes" id="UP001626550">
    <property type="component" value="Unassembled WGS sequence"/>
</dbReference>